<evidence type="ECO:0000256" key="1">
    <source>
        <dbReference type="ARBA" id="ARBA00022679"/>
    </source>
</evidence>
<keyword evidence="1 4" id="KW-0808">Transferase</keyword>
<evidence type="ECO:0000256" key="2">
    <source>
        <dbReference type="ARBA" id="ARBA00023315"/>
    </source>
</evidence>
<dbReference type="PANTHER" id="PTHR43420">
    <property type="entry name" value="ACETYLTRANSFERASE"/>
    <property type="match status" value="1"/>
</dbReference>
<keyword evidence="5" id="KW-1185">Reference proteome</keyword>
<protein>
    <submittedName>
        <fullName evidence="4">GNAT family N-acetyltransferase</fullName>
        <ecNumber evidence="4">2.3.1.-</ecNumber>
    </submittedName>
</protein>
<dbReference type="SUPFAM" id="SSF55729">
    <property type="entry name" value="Acyl-CoA N-acyltransferases (Nat)"/>
    <property type="match status" value="1"/>
</dbReference>
<dbReference type="PROSITE" id="PS51186">
    <property type="entry name" value="GNAT"/>
    <property type="match status" value="2"/>
</dbReference>
<dbReference type="RefSeq" id="WP_233696166.1">
    <property type="nucleotide sequence ID" value="NZ_JAJNBZ010000003.1"/>
</dbReference>
<accession>A0ABS8YHU0</accession>
<dbReference type="CDD" id="cd04301">
    <property type="entry name" value="NAT_SF"/>
    <property type="match status" value="2"/>
</dbReference>
<dbReference type="GO" id="GO:0016746">
    <property type="term" value="F:acyltransferase activity"/>
    <property type="evidence" value="ECO:0007669"/>
    <property type="project" value="UniProtKB-KW"/>
</dbReference>
<dbReference type="EC" id="2.3.1.-" evidence="4"/>
<keyword evidence="2 4" id="KW-0012">Acyltransferase</keyword>
<comment type="caution">
    <text evidence="4">The sequence shown here is derived from an EMBL/GenBank/DDBJ whole genome shotgun (WGS) entry which is preliminary data.</text>
</comment>
<dbReference type="InterPro" id="IPR050680">
    <property type="entry name" value="YpeA/RimI_acetyltransf"/>
</dbReference>
<feature type="domain" description="N-acetyltransferase" evidence="3">
    <location>
        <begin position="152"/>
        <end position="287"/>
    </location>
</feature>
<dbReference type="EMBL" id="JAJNBZ010000003">
    <property type="protein sequence ID" value="MCE5169089.1"/>
    <property type="molecule type" value="Genomic_DNA"/>
</dbReference>
<evidence type="ECO:0000313" key="5">
    <source>
        <dbReference type="Proteomes" id="UP001199916"/>
    </source>
</evidence>
<dbReference type="InterPro" id="IPR016181">
    <property type="entry name" value="Acyl_CoA_acyltransferase"/>
</dbReference>
<name>A0ABS8YHU0_9BACL</name>
<organism evidence="4 5">
    <name type="scientific">Paenibacillus profundus</name>
    <dbReference type="NCBI Taxonomy" id="1173085"/>
    <lineage>
        <taxon>Bacteria</taxon>
        <taxon>Bacillati</taxon>
        <taxon>Bacillota</taxon>
        <taxon>Bacilli</taxon>
        <taxon>Bacillales</taxon>
        <taxon>Paenibacillaceae</taxon>
        <taxon>Paenibacillus</taxon>
    </lineage>
</organism>
<proteinExistence type="predicted"/>
<reference evidence="4 5" key="1">
    <citation type="submission" date="2021-11" db="EMBL/GenBank/DDBJ databases">
        <title>Draft genome sequence of Paenibacillus profundus YoMME, a new Gram-positive bacteria with exoelectrogenic properties.</title>
        <authorList>
            <person name="Hubenova Y."/>
            <person name="Hubenova E."/>
            <person name="Manasiev Y."/>
            <person name="Peykov S."/>
            <person name="Mitov M."/>
        </authorList>
    </citation>
    <scope>NUCLEOTIDE SEQUENCE [LARGE SCALE GENOMIC DNA]</scope>
    <source>
        <strain evidence="4 5">YoMME</strain>
    </source>
</reference>
<feature type="domain" description="N-acetyltransferase" evidence="3">
    <location>
        <begin position="1"/>
        <end position="140"/>
    </location>
</feature>
<evidence type="ECO:0000313" key="4">
    <source>
        <dbReference type="EMBL" id="MCE5169089.1"/>
    </source>
</evidence>
<evidence type="ECO:0000259" key="3">
    <source>
        <dbReference type="PROSITE" id="PS51186"/>
    </source>
</evidence>
<dbReference type="Pfam" id="PF00583">
    <property type="entry name" value="Acetyltransf_1"/>
    <property type="match status" value="2"/>
</dbReference>
<gene>
    <name evidence="4" type="ORF">LQV63_07170</name>
</gene>
<dbReference type="Gene3D" id="3.40.630.30">
    <property type="match status" value="1"/>
</dbReference>
<dbReference type="Proteomes" id="UP001199916">
    <property type="component" value="Unassembled WGS sequence"/>
</dbReference>
<dbReference type="InterPro" id="IPR000182">
    <property type="entry name" value="GNAT_dom"/>
</dbReference>
<sequence>MIWKQGLDEQEQAEIRELAEACEEHDGIRLKLNWDMLQARPADQMNDVLYYKDGKLVAFLGIYIIIPAEAELSGMVHPDYRRQGMFMRMVEEACEQLSRRGPKEVIYICSRDSASGVAFLQRRGLPYAFSEYVMERKDADNAPLPSGQQREIHLREAGADDVTMLAELNRVGFGLPEQEAGDLATAALSPQEVTYIIESGGRAVGKLGVLLEGDAAFIYGFCMRPEERGHGLGRAALAGTIERLRRESNIARFQLEVAVSNERALGLYESCGFRRTNVIDYYKESLL</sequence>